<organism evidence="1 2">
    <name type="scientific">Elysia chlorotica</name>
    <name type="common">Eastern emerald elysia</name>
    <name type="synonym">Sea slug</name>
    <dbReference type="NCBI Taxonomy" id="188477"/>
    <lineage>
        <taxon>Eukaryota</taxon>
        <taxon>Metazoa</taxon>
        <taxon>Spiralia</taxon>
        <taxon>Lophotrochozoa</taxon>
        <taxon>Mollusca</taxon>
        <taxon>Gastropoda</taxon>
        <taxon>Heterobranchia</taxon>
        <taxon>Euthyneura</taxon>
        <taxon>Panpulmonata</taxon>
        <taxon>Sacoglossa</taxon>
        <taxon>Placobranchoidea</taxon>
        <taxon>Plakobranchidae</taxon>
        <taxon>Elysia</taxon>
    </lineage>
</organism>
<evidence type="ECO:0008006" key="3">
    <source>
        <dbReference type="Google" id="ProtNLM"/>
    </source>
</evidence>
<dbReference type="EMBL" id="RQTK01000492">
    <property type="protein sequence ID" value="RUS78753.1"/>
    <property type="molecule type" value="Genomic_DNA"/>
</dbReference>
<accession>A0A3S0ZH27</accession>
<dbReference type="AlphaFoldDB" id="A0A3S0ZH27"/>
<dbReference type="OrthoDB" id="294702at2759"/>
<evidence type="ECO:0000313" key="2">
    <source>
        <dbReference type="Proteomes" id="UP000271974"/>
    </source>
</evidence>
<reference evidence="1 2" key="1">
    <citation type="submission" date="2019-01" db="EMBL/GenBank/DDBJ databases">
        <title>A draft genome assembly of the solar-powered sea slug Elysia chlorotica.</title>
        <authorList>
            <person name="Cai H."/>
            <person name="Li Q."/>
            <person name="Fang X."/>
            <person name="Li J."/>
            <person name="Curtis N.E."/>
            <person name="Altenburger A."/>
            <person name="Shibata T."/>
            <person name="Feng M."/>
            <person name="Maeda T."/>
            <person name="Schwartz J.A."/>
            <person name="Shigenobu S."/>
            <person name="Lundholm N."/>
            <person name="Nishiyama T."/>
            <person name="Yang H."/>
            <person name="Hasebe M."/>
            <person name="Li S."/>
            <person name="Pierce S.K."/>
            <person name="Wang J."/>
        </authorList>
    </citation>
    <scope>NUCLEOTIDE SEQUENCE [LARGE SCALE GENOMIC DNA]</scope>
    <source>
        <strain evidence="1">EC2010</strain>
        <tissue evidence="1">Whole organism of an adult</tissue>
    </source>
</reference>
<dbReference type="Proteomes" id="UP000271974">
    <property type="component" value="Unassembled WGS sequence"/>
</dbReference>
<dbReference type="STRING" id="188477.A0A3S0ZH27"/>
<protein>
    <recommendedName>
        <fullName evidence="3">AB hydrolase-1 domain-containing protein</fullName>
    </recommendedName>
</protein>
<comment type="caution">
    <text evidence="1">The sequence shown here is derived from an EMBL/GenBank/DDBJ whole genome shotgun (WGS) entry which is preliminary data.</text>
</comment>
<name>A0A3S0ZH27_ELYCH</name>
<sequence>MLFEYILLFLCPQKYLLCHPRHLSSVVDEHHFINETFSQMRTLRKLRSLPSNISISVLSGNYYDEQMPSDLNKAWAIGEQRLLSRLPESVQHFVVNGADRHMMYRAPGPIVDAVMRVVRGWRRGSGGGVKQ</sequence>
<feature type="non-terminal residue" evidence="1">
    <location>
        <position position="131"/>
    </location>
</feature>
<gene>
    <name evidence="1" type="ORF">EGW08_013504</name>
</gene>
<proteinExistence type="predicted"/>
<keyword evidence="2" id="KW-1185">Reference proteome</keyword>
<evidence type="ECO:0000313" key="1">
    <source>
        <dbReference type="EMBL" id="RUS78753.1"/>
    </source>
</evidence>